<reference evidence="3" key="1">
    <citation type="submission" date="2025-08" db="UniProtKB">
        <authorList>
            <consortium name="RefSeq"/>
        </authorList>
    </citation>
    <scope>IDENTIFICATION</scope>
    <source>
        <strain evidence="3">OHB3-1</strain>
    </source>
</reference>
<feature type="signal peptide" evidence="1">
    <location>
        <begin position="1"/>
        <end position="23"/>
    </location>
</feature>
<organism evidence="2 3">
    <name type="scientific">Momordica charantia</name>
    <name type="common">Bitter gourd</name>
    <name type="synonym">Balsam pear</name>
    <dbReference type="NCBI Taxonomy" id="3673"/>
    <lineage>
        <taxon>Eukaryota</taxon>
        <taxon>Viridiplantae</taxon>
        <taxon>Streptophyta</taxon>
        <taxon>Embryophyta</taxon>
        <taxon>Tracheophyta</taxon>
        <taxon>Spermatophyta</taxon>
        <taxon>Magnoliopsida</taxon>
        <taxon>eudicotyledons</taxon>
        <taxon>Gunneridae</taxon>
        <taxon>Pentapetalae</taxon>
        <taxon>rosids</taxon>
        <taxon>fabids</taxon>
        <taxon>Cucurbitales</taxon>
        <taxon>Cucurbitaceae</taxon>
        <taxon>Momordiceae</taxon>
        <taxon>Momordica</taxon>
    </lineage>
</organism>
<evidence type="ECO:0000256" key="1">
    <source>
        <dbReference type="SAM" id="SignalP"/>
    </source>
</evidence>
<feature type="chain" id="PRO_5027093431" evidence="1">
    <location>
        <begin position="24"/>
        <end position="116"/>
    </location>
</feature>
<keyword evidence="2" id="KW-1185">Reference proteome</keyword>
<protein>
    <submittedName>
        <fullName evidence="3">Proline-rich receptor-like protein kinase PERK2</fullName>
    </submittedName>
</protein>
<dbReference type="PANTHER" id="PTHR48216:SF1">
    <property type="match status" value="1"/>
</dbReference>
<sequence>MASSKFLIIALFMVALALSSVDAARAARHLLQTAPPSLPNFPVVPMGLPPMPIPTLPNPTTGPSIIPSLPNLPQPTLPRVTLPPLPSFPVNIPSGATLPSLPSIPFLAPPPATSSP</sequence>
<dbReference type="RefSeq" id="XP_022149166.1">
    <property type="nucleotide sequence ID" value="XM_022293474.1"/>
</dbReference>
<accession>A0A6J1D7J7</accession>
<dbReference type="GeneID" id="111017657"/>
<proteinExistence type="predicted"/>
<dbReference type="OrthoDB" id="1746170at2759"/>
<evidence type="ECO:0000313" key="3">
    <source>
        <dbReference type="RefSeq" id="XP_022149166.1"/>
    </source>
</evidence>
<keyword evidence="1" id="KW-0732">Signal</keyword>
<dbReference type="Proteomes" id="UP000504603">
    <property type="component" value="Unplaced"/>
</dbReference>
<evidence type="ECO:0000313" key="2">
    <source>
        <dbReference type="Proteomes" id="UP000504603"/>
    </source>
</evidence>
<dbReference type="PANTHER" id="PTHR48216">
    <property type="match status" value="1"/>
</dbReference>
<gene>
    <name evidence="3" type="primary">LOC111017657</name>
</gene>
<name>A0A6J1D7J7_MOMCH</name>
<dbReference type="KEGG" id="mcha:111017657"/>
<dbReference type="AlphaFoldDB" id="A0A6J1D7J7"/>